<dbReference type="PROSITE" id="PS50089">
    <property type="entry name" value="ZF_RING_2"/>
    <property type="match status" value="1"/>
</dbReference>
<accession>A0A6C0CRX4</accession>
<dbReference type="Gene3D" id="3.30.40.10">
    <property type="entry name" value="Zinc/RING finger domain, C3HC4 (zinc finger)"/>
    <property type="match status" value="1"/>
</dbReference>
<dbReference type="InterPro" id="IPR001841">
    <property type="entry name" value="Znf_RING"/>
</dbReference>
<dbReference type="EMBL" id="MN739468">
    <property type="protein sequence ID" value="QHT06444.1"/>
    <property type="molecule type" value="Genomic_DNA"/>
</dbReference>
<dbReference type="SUPFAM" id="SSF57850">
    <property type="entry name" value="RING/U-box"/>
    <property type="match status" value="1"/>
</dbReference>
<name>A0A6C0CRX4_9ZZZZ</name>
<proteinExistence type="predicted"/>
<organism evidence="6">
    <name type="scientific">viral metagenome</name>
    <dbReference type="NCBI Taxonomy" id="1070528"/>
    <lineage>
        <taxon>unclassified sequences</taxon>
        <taxon>metagenomes</taxon>
        <taxon>organismal metagenomes</taxon>
    </lineage>
</organism>
<dbReference type="Pfam" id="PF13639">
    <property type="entry name" value="zf-RING_2"/>
    <property type="match status" value="1"/>
</dbReference>
<reference evidence="6" key="1">
    <citation type="journal article" date="2020" name="Nature">
        <title>Giant virus diversity and host interactions through global metagenomics.</title>
        <authorList>
            <person name="Schulz F."/>
            <person name="Roux S."/>
            <person name="Paez-Espino D."/>
            <person name="Jungbluth S."/>
            <person name="Walsh D.A."/>
            <person name="Denef V.J."/>
            <person name="McMahon K.D."/>
            <person name="Konstantinidis K.T."/>
            <person name="Eloe-Fadrosh E.A."/>
            <person name="Kyrpides N.C."/>
            <person name="Woyke T."/>
        </authorList>
    </citation>
    <scope>NUCLEOTIDE SEQUENCE</scope>
    <source>
        <strain evidence="6">GVMAG-M-3300021425-30</strain>
    </source>
</reference>
<keyword evidence="4" id="KW-1133">Transmembrane helix</keyword>
<dbReference type="SMART" id="SM00184">
    <property type="entry name" value="RING"/>
    <property type="match status" value="1"/>
</dbReference>
<evidence type="ECO:0000256" key="1">
    <source>
        <dbReference type="ARBA" id="ARBA00022723"/>
    </source>
</evidence>
<evidence type="ECO:0000256" key="4">
    <source>
        <dbReference type="SAM" id="Phobius"/>
    </source>
</evidence>
<feature type="transmembrane region" description="Helical" evidence="4">
    <location>
        <begin position="119"/>
        <end position="140"/>
    </location>
</feature>
<keyword evidence="2" id="KW-0863">Zinc-finger</keyword>
<dbReference type="PANTHER" id="PTHR45798:SF97">
    <property type="entry name" value="ALCOHOL-SENSITIVE RING FINGER PROTEIN 1"/>
    <property type="match status" value="1"/>
</dbReference>
<keyword evidence="3" id="KW-0862">Zinc</keyword>
<dbReference type="GO" id="GO:0008270">
    <property type="term" value="F:zinc ion binding"/>
    <property type="evidence" value="ECO:0007669"/>
    <property type="project" value="UniProtKB-KW"/>
</dbReference>
<keyword evidence="4" id="KW-0812">Transmembrane</keyword>
<sequence>MYCNQENCAICLEELKGDIRVIPCGHKFHTKCYGDWSQQSNSSTTSCPCCRREHEDPVYQNRTGSSSPRRRNRQNEPFHRPYFMEPDWMNPLNTIPFEETVTRHIENYINHREPTARELIFTIAAVMSIIIGCYACSTIHNTCICNVKWNPGETTRTETFYFGGQTTYDRPDLCVHIC</sequence>
<dbReference type="InterPro" id="IPR052788">
    <property type="entry name" value="RING-type_E3_ligase_ATL"/>
</dbReference>
<dbReference type="AlphaFoldDB" id="A0A6C0CRX4"/>
<evidence type="ECO:0000256" key="3">
    <source>
        <dbReference type="ARBA" id="ARBA00022833"/>
    </source>
</evidence>
<keyword evidence="1" id="KW-0479">Metal-binding</keyword>
<dbReference type="PANTHER" id="PTHR45798">
    <property type="entry name" value="RING-H2 FINGER PROTEIN ATL61-RELATED-RELATED"/>
    <property type="match status" value="1"/>
</dbReference>
<evidence type="ECO:0000259" key="5">
    <source>
        <dbReference type="PROSITE" id="PS50089"/>
    </source>
</evidence>
<protein>
    <recommendedName>
        <fullName evidence="5">RING-type domain-containing protein</fullName>
    </recommendedName>
</protein>
<keyword evidence="4" id="KW-0472">Membrane</keyword>
<evidence type="ECO:0000313" key="6">
    <source>
        <dbReference type="EMBL" id="QHT06444.1"/>
    </source>
</evidence>
<dbReference type="InterPro" id="IPR013083">
    <property type="entry name" value="Znf_RING/FYVE/PHD"/>
</dbReference>
<feature type="domain" description="RING-type" evidence="5">
    <location>
        <begin position="8"/>
        <end position="51"/>
    </location>
</feature>
<evidence type="ECO:0000256" key="2">
    <source>
        <dbReference type="ARBA" id="ARBA00022771"/>
    </source>
</evidence>